<dbReference type="InterPro" id="IPR029058">
    <property type="entry name" value="AB_hydrolase_fold"/>
</dbReference>
<dbReference type="SUPFAM" id="SSF53474">
    <property type="entry name" value="alpha/beta-Hydrolases"/>
    <property type="match status" value="1"/>
</dbReference>
<dbReference type="Pfam" id="PF07082">
    <property type="entry name" value="DUF1350"/>
    <property type="match status" value="1"/>
</dbReference>
<dbReference type="AlphaFoldDB" id="A0AAD7XHM7"/>
<proteinExistence type="predicted"/>
<accession>A0AAD7XHM7</accession>
<protein>
    <recommendedName>
        <fullName evidence="3">DUF1350 domain-containing protein</fullName>
    </recommendedName>
</protein>
<evidence type="ECO:0000313" key="2">
    <source>
        <dbReference type="Proteomes" id="UP001230188"/>
    </source>
</evidence>
<comment type="caution">
    <text evidence="1">The sequence shown here is derived from an EMBL/GenBank/DDBJ whole genome shotgun (WGS) entry which is preliminary data.</text>
</comment>
<dbReference type="PANTHER" id="PTHR34127">
    <property type="entry name" value="OS04G0405600 PROTEIN"/>
    <property type="match status" value="1"/>
</dbReference>
<dbReference type="InterPro" id="IPR010765">
    <property type="entry name" value="DUF1350"/>
</dbReference>
<evidence type="ECO:0008006" key="3">
    <source>
        <dbReference type="Google" id="ProtNLM"/>
    </source>
</evidence>
<dbReference type="EMBL" id="JAQMWT010000548">
    <property type="protein sequence ID" value="KAJ8599713.1"/>
    <property type="molecule type" value="Genomic_DNA"/>
</dbReference>
<organism evidence="1 2">
    <name type="scientific">Chrysophaeum taylorii</name>
    <dbReference type="NCBI Taxonomy" id="2483200"/>
    <lineage>
        <taxon>Eukaryota</taxon>
        <taxon>Sar</taxon>
        <taxon>Stramenopiles</taxon>
        <taxon>Ochrophyta</taxon>
        <taxon>Pelagophyceae</taxon>
        <taxon>Pelagomonadales</taxon>
        <taxon>Pelagomonadaceae</taxon>
        <taxon>Chrysophaeum</taxon>
    </lineage>
</organism>
<gene>
    <name evidence="1" type="ORF">CTAYLR_004745</name>
</gene>
<evidence type="ECO:0000313" key="1">
    <source>
        <dbReference type="EMBL" id="KAJ8599713.1"/>
    </source>
</evidence>
<name>A0AAD7XHM7_9STRA</name>
<dbReference type="Gene3D" id="3.40.50.1820">
    <property type="entry name" value="alpha/beta hydrolase"/>
    <property type="match status" value="1"/>
</dbReference>
<reference evidence="1" key="1">
    <citation type="submission" date="2023-01" db="EMBL/GenBank/DDBJ databases">
        <title>Metagenome sequencing of chrysophaentin producing Chrysophaeum taylorii.</title>
        <authorList>
            <person name="Davison J."/>
            <person name="Bewley C."/>
        </authorList>
    </citation>
    <scope>NUCLEOTIDE SEQUENCE</scope>
    <source>
        <strain evidence="1">NIES-1699</strain>
    </source>
</reference>
<keyword evidence="2" id="KW-1185">Reference proteome</keyword>
<sequence>MRLWWFLLCPASGWTPSPPRSRAIRVVCGAKEDETALTRVGGTAADELLKALARADRSSQGQGRTDEDGVVVYEPSDFRTPWAVVHFVGGAAFGSFPDLAYGELLSRLCDRLGVGCVATPYSLSLDHEAAAQAVDALFRRALDEARTERAWPRACRVLGLGHSLGCKLLLLTMANRDDAYDQLGLVAPNNFGVADSARLMRNFLDAVRPPSSNDQQPSWTGLLDVVIAGATMAGIEVAPSPSDTLDILRRGAACPTRFLSFDNDDLDSTTDFVGAVGARGAPVRLPGGHLSPVYIKELSIGDIAALDAIVDALASVFSNEEPVLPLLAPPA</sequence>
<dbReference type="Proteomes" id="UP001230188">
    <property type="component" value="Unassembled WGS sequence"/>
</dbReference>
<dbReference type="PANTHER" id="PTHR34127:SF1">
    <property type="entry name" value="OS04G0405600 PROTEIN"/>
    <property type="match status" value="1"/>
</dbReference>